<proteinExistence type="predicted"/>
<keyword evidence="3" id="KW-1185">Reference proteome</keyword>
<feature type="region of interest" description="Disordered" evidence="1">
    <location>
        <begin position="107"/>
        <end position="147"/>
    </location>
</feature>
<protein>
    <submittedName>
        <fullName evidence="2">Uncharacterized protein</fullName>
    </submittedName>
</protein>
<feature type="compositionally biased region" description="Polar residues" evidence="1">
    <location>
        <begin position="8"/>
        <end position="17"/>
    </location>
</feature>
<organism evidence="2 3">
    <name type="scientific">Araneus ventricosus</name>
    <name type="common">Orbweaver spider</name>
    <name type="synonym">Epeira ventricosa</name>
    <dbReference type="NCBI Taxonomy" id="182803"/>
    <lineage>
        <taxon>Eukaryota</taxon>
        <taxon>Metazoa</taxon>
        <taxon>Ecdysozoa</taxon>
        <taxon>Arthropoda</taxon>
        <taxon>Chelicerata</taxon>
        <taxon>Arachnida</taxon>
        <taxon>Araneae</taxon>
        <taxon>Araneomorphae</taxon>
        <taxon>Entelegynae</taxon>
        <taxon>Araneoidea</taxon>
        <taxon>Araneidae</taxon>
        <taxon>Araneus</taxon>
    </lineage>
</organism>
<evidence type="ECO:0000313" key="3">
    <source>
        <dbReference type="Proteomes" id="UP000499080"/>
    </source>
</evidence>
<comment type="caution">
    <text evidence="2">The sequence shown here is derived from an EMBL/GenBank/DDBJ whole genome shotgun (WGS) entry which is preliminary data.</text>
</comment>
<accession>A0A4Y1ZT06</accession>
<dbReference type="AlphaFoldDB" id="A0A4Y1ZT06"/>
<name>A0A4Y1ZT06_ARAVE</name>
<feature type="compositionally biased region" description="Polar residues" evidence="1">
    <location>
        <begin position="24"/>
        <end position="47"/>
    </location>
</feature>
<feature type="compositionally biased region" description="Polar residues" evidence="1">
    <location>
        <begin position="108"/>
        <end position="123"/>
    </location>
</feature>
<evidence type="ECO:0000256" key="1">
    <source>
        <dbReference type="SAM" id="MobiDB-lite"/>
    </source>
</evidence>
<sequence length="147" mass="16384">MVFETASAGRNDSQSEQRLYLKSIESSTSPHEHPLTSNKNSNNSDTRATYALLKKLNRSVQRLNDASLSYTTGRTGPSYFKTDPKIQHSNNYVMIGIRSKVFADRKSTSLFPTPPQLKSSFSHEQGPPQLKSSFSHEQGPPQLVRVG</sequence>
<feature type="region of interest" description="Disordered" evidence="1">
    <location>
        <begin position="1"/>
        <end position="48"/>
    </location>
</feature>
<dbReference type="Proteomes" id="UP000499080">
    <property type="component" value="Unassembled WGS sequence"/>
</dbReference>
<evidence type="ECO:0000313" key="2">
    <source>
        <dbReference type="EMBL" id="GBL65783.1"/>
    </source>
</evidence>
<gene>
    <name evidence="2" type="ORF">AVEN_21265_1</name>
</gene>
<dbReference type="EMBL" id="BGPR01228411">
    <property type="protein sequence ID" value="GBL65783.1"/>
    <property type="molecule type" value="Genomic_DNA"/>
</dbReference>
<reference evidence="2 3" key="1">
    <citation type="journal article" date="2019" name="Sci. Rep.">
        <title>Orb-weaving spider Araneus ventricosus genome elucidates the spidroin gene catalogue.</title>
        <authorList>
            <person name="Kono N."/>
            <person name="Nakamura H."/>
            <person name="Ohtoshi R."/>
            <person name="Moran D.A.P."/>
            <person name="Shinohara A."/>
            <person name="Yoshida Y."/>
            <person name="Fujiwara M."/>
            <person name="Mori M."/>
            <person name="Tomita M."/>
            <person name="Arakawa K."/>
        </authorList>
    </citation>
    <scope>NUCLEOTIDE SEQUENCE [LARGE SCALE GENOMIC DNA]</scope>
</reference>